<protein>
    <recommendedName>
        <fullName evidence="2">DUF7918 domain-containing protein</fullName>
    </recommendedName>
</protein>
<feature type="compositionally biased region" description="Acidic residues" evidence="1">
    <location>
        <begin position="337"/>
        <end position="348"/>
    </location>
</feature>
<dbReference type="AlphaFoldDB" id="A0A4Y7TGY0"/>
<accession>A0A4Y7TGY0</accession>
<proteinExistence type="predicted"/>
<dbReference type="EMBL" id="QPFP01000012">
    <property type="protein sequence ID" value="TEB33427.1"/>
    <property type="molecule type" value="Genomic_DNA"/>
</dbReference>
<sequence>MPIFDGGGFEAWIEVDGERLEEFDVGEYENEQGVPVMACWVPCVSGKEFKIGFSLPEKRVKYTHFALNVSMDGSQVEVPSSCVTRDPTVRGPMVLYFGEELVPDGSATRSFRFGSLQLTDDDSMHREFEKLGEIEIGIASVAKLSRRCTASSEAARQVDHCLHERRKKGISHCVEFGKEKPYASDMMDSVTYIGSADICSFQFYYRSIDTLIAEGRVPTSGSGIREREGVRSHSGDLTPATYLPTLAVIKEEPKEDIASLPKTLTSVPNKADRPERAKNKPSKDKSHGPRTRSRVSTVTETPGHSSSRRENATPGPSKAPRRTQAPPHPVEVISISDDSESETSDYESEIEALQDYAAALAKECEVKALIAKLKSKRKRGRIGGPQKERPAKRVKK</sequence>
<dbReference type="PANTHER" id="PTHR36223:SF1">
    <property type="entry name" value="TRANSCRIPTION ELONGATION FACTOR EAF N-TERMINAL DOMAIN-CONTAINING PROTEIN"/>
    <property type="match status" value="1"/>
</dbReference>
<evidence type="ECO:0000313" key="3">
    <source>
        <dbReference type="EMBL" id="TEB33427.1"/>
    </source>
</evidence>
<reference evidence="3 4" key="1">
    <citation type="journal article" date="2019" name="Nat. Ecol. Evol.">
        <title>Megaphylogeny resolves global patterns of mushroom evolution.</title>
        <authorList>
            <person name="Varga T."/>
            <person name="Krizsan K."/>
            <person name="Foldi C."/>
            <person name="Dima B."/>
            <person name="Sanchez-Garcia M."/>
            <person name="Sanchez-Ramirez S."/>
            <person name="Szollosi G.J."/>
            <person name="Szarkandi J.G."/>
            <person name="Papp V."/>
            <person name="Albert L."/>
            <person name="Andreopoulos W."/>
            <person name="Angelini C."/>
            <person name="Antonin V."/>
            <person name="Barry K.W."/>
            <person name="Bougher N.L."/>
            <person name="Buchanan P."/>
            <person name="Buyck B."/>
            <person name="Bense V."/>
            <person name="Catcheside P."/>
            <person name="Chovatia M."/>
            <person name="Cooper J."/>
            <person name="Damon W."/>
            <person name="Desjardin D."/>
            <person name="Finy P."/>
            <person name="Geml J."/>
            <person name="Haridas S."/>
            <person name="Hughes K."/>
            <person name="Justo A."/>
            <person name="Karasinski D."/>
            <person name="Kautmanova I."/>
            <person name="Kiss B."/>
            <person name="Kocsube S."/>
            <person name="Kotiranta H."/>
            <person name="LaButti K.M."/>
            <person name="Lechner B.E."/>
            <person name="Liimatainen K."/>
            <person name="Lipzen A."/>
            <person name="Lukacs Z."/>
            <person name="Mihaltcheva S."/>
            <person name="Morgado L.N."/>
            <person name="Niskanen T."/>
            <person name="Noordeloos M.E."/>
            <person name="Ohm R.A."/>
            <person name="Ortiz-Santana B."/>
            <person name="Ovrebo C."/>
            <person name="Racz N."/>
            <person name="Riley R."/>
            <person name="Savchenko A."/>
            <person name="Shiryaev A."/>
            <person name="Soop K."/>
            <person name="Spirin V."/>
            <person name="Szebenyi C."/>
            <person name="Tomsovsky M."/>
            <person name="Tulloss R.E."/>
            <person name="Uehling J."/>
            <person name="Grigoriev I.V."/>
            <person name="Vagvolgyi C."/>
            <person name="Papp T."/>
            <person name="Martin F.M."/>
            <person name="Miettinen O."/>
            <person name="Hibbett D.S."/>
            <person name="Nagy L.G."/>
        </authorList>
    </citation>
    <scope>NUCLEOTIDE SEQUENCE [LARGE SCALE GENOMIC DNA]</scope>
    <source>
        <strain evidence="3 4">FP101781</strain>
    </source>
</reference>
<feature type="domain" description="DUF7918" evidence="2">
    <location>
        <begin position="9"/>
        <end position="220"/>
    </location>
</feature>
<name>A0A4Y7TGY0_COPMI</name>
<feature type="compositionally biased region" description="Basic and acidic residues" evidence="1">
    <location>
        <begin position="386"/>
        <end position="396"/>
    </location>
</feature>
<organism evidence="3 4">
    <name type="scientific">Coprinellus micaceus</name>
    <name type="common">Glistening ink-cap mushroom</name>
    <name type="synonym">Coprinus micaceus</name>
    <dbReference type="NCBI Taxonomy" id="71717"/>
    <lineage>
        <taxon>Eukaryota</taxon>
        <taxon>Fungi</taxon>
        <taxon>Dikarya</taxon>
        <taxon>Basidiomycota</taxon>
        <taxon>Agaricomycotina</taxon>
        <taxon>Agaricomycetes</taxon>
        <taxon>Agaricomycetidae</taxon>
        <taxon>Agaricales</taxon>
        <taxon>Agaricineae</taxon>
        <taxon>Psathyrellaceae</taxon>
        <taxon>Coprinellus</taxon>
    </lineage>
</organism>
<dbReference type="Pfam" id="PF25534">
    <property type="entry name" value="DUF7918"/>
    <property type="match status" value="1"/>
</dbReference>
<dbReference type="PANTHER" id="PTHR36223">
    <property type="entry name" value="BETA-LACTAMASE-TYPE TRANSPEPTIDASE FOLD DOMAIN CONTAINING PROTEIN"/>
    <property type="match status" value="1"/>
</dbReference>
<dbReference type="STRING" id="71717.A0A4Y7TGY0"/>
<evidence type="ECO:0000259" key="2">
    <source>
        <dbReference type="Pfam" id="PF25534"/>
    </source>
</evidence>
<dbReference type="InterPro" id="IPR057678">
    <property type="entry name" value="DUF7918"/>
</dbReference>
<dbReference type="OrthoDB" id="3364132at2759"/>
<dbReference type="Proteomes" id="UP000298030">
    <property type="component" value="Unassembled WGS sequence"/>
</dbReference>
<gene>
    <name evidence="3" type="ORF">FA13DRAFT_1789881</name>
</gene>
<comment type="caution">
    <text evidence="3">The sequence shown here is derived from an EMBL/GenBank/DDBJ whole genome shotgun (WGS) entry which is preliminary data.</text>
</comment>
<feature type="region of interest" description="Disordered" evidence="1">
    <location>
        <begin position="373"/>
        <end position="396"/>
    </location>
</feature>
<keyword evidence="4" id="KW-1185">Reference proteome</keyword>
<evidence type="ECO:0000256" key="1">
    <source>
        <dbReference type="SAM" id="MobiDB-lite"/>
    </source>
</evidence>
<feature type="region of interest" description="Disordered" evidence="1">
    <location>
        <begin position="257"/>
        <end position="348"/>
    </location>
</feature>
<feature type="compositionally biased region" description="Basic and acidic residues" evidence="1">
    <location>
        <begin position="270"/>
        <end position="287"/>
    </location>
</feature>
<evidence type="ECO:0000313" key="4">
    <source>
        <dbReference type="Proteomes" id="UP000298030"/>
    </source>
</evidence>